<dbReference type="RefSeq" id="WP_157526349.1">
    <property type="nucleotide sequence ID" value="NZ_CP066775.1"/>
</dbReference>
<dbReference type="Proteomes" id="UP000429232">
    <property type="component" value="Chromosome"/>
</dbReference>
<dbReference type="AlphaFoldDB" id="A0A6I4IP76"/>
<keyword evidence="2" id="KW-1185">Reference proteome</keyword>
<dbReference type="EMBL" id="CP066775">
    <property type="protein sequence ID" value="QQL50517.1"/>
    <property type="molecule type" value="Genomic_DNA"/>
</dbReference>
<dbReference type="KEGG" id="mgik:GO620_003415"/>
<organism evidence="1 2">
    <name type="scientific">Mucilaginibacter ginkgonis</name>
    <dbReference type="NCBI Taxonomy" id="2682091"/>
    <lineage>
        <taxon>Bacteria</taxon>
        <taxon>Pseudomonadati</taxon>
        <taxon>Bacteroidota</taxon>
        <taxon>Sphingobacteriia</taxon>
        <taxon>Sphingobacteriales</taxon>
        <taxon>Sphingobacteriaceae</taxon>
        <taxon>Mucilaginibacter</taxon>
    </lineage>
</organism>
<name>A0A6I4IP76_9SPHI</name>
<reference evidence="1 2" key="1">
    <citation type="submission" date="2020-12" db="EMBL/GenBank/DDBJ databases">
        <title>HMF7856_wgs.fasta genome submission.</title>
        <authorList>
            <person name="Kang H."/>
            <person name="Kim H."/>
            <person name="Joh K."/>
        </authorList>
    </citation>
    <scope>NUCLEOTIDE SEQUENCE [LARGE SCALE GENOMIC DNA]</scope>
    <source>
        <strain evidence="1 2">HMF7856</strain>
    </source>
</reference>
<proteinExistence type="predicted"/>
<protein>
    <submittedName>
        <fullName evidence="1">Uncharacterized protein</fullName>
    </submittedName>
</protein>
<sequence>MKRPKIFWLTLLLCISVNVHAQSPYGRFTCTDAIYSKYSAAKGDFVPGVHTSNTVTTFIINRSTVTIKALATSVFKVLHVSVKKNEGLVQYGFLLQDNAGNRCTLNISPLLFDDKKQIIADLLYDQNRDGFYNNLIHYKNP</sequence>
<accession>A0A6I4IP76</accession>
<evidence type="ECO:0000313" key="1">
    <source>
        <dbReference type="EMBL" id="QQL50517.1"/>
    </source>
</evidence>
<evidence type="ECO:0000313" key="2">
    <source>
        <dbReference type="Proteomes" id="UP000429232"/>
    </source>
</evidence>
<gene>
    <name evidence="1" type="ORF">GO620_003415</name>
</gene>